<sequence>MGATLSLLKTLVIPALISLILYVIVSFVIVPVWKRYRVRYSQYLPIESISTRTSSLRQRTQDAIARFILPSAWTAEYRQHRYPLSAEDGFGSELGDNEGEELFEVDDNRREALSLDARRGRDIDDRRLSRDLEEGFKDDSDEDEPDERQGRSALR</sequence>
<feature type="transmembrane region" description="Helical" evidence="2">
    <location>
        <begin position="12"/>
        <end position="33"/>
    </location>
</feature>
<dbReference type="Proteomes" id="UP001629113">
    <property type="component" value="Unassembled WGS sequence"/>
</dbReference>
<feature type="region of interest" description="Disordered" evidence="1">
    <location>
        <begin position="129"/>
        <end position="155"/>
    </location>
</feature>
<keyword evidence="2" id="KW-1133">Transmembrane helix</keyword>
<keyword evidence="2" id="KW-0472">Membrane</keyword>
<keyword evidence="2" id="KW-0812">Transmembrane</keyword>
<organism evidence="3 4">
    <name type="scientific">Phlyctema vagabunda</name>
    <dbReference type="NCBI Taxonomy" id="108571"/>
    <lineage>
        <taxon>Eukaryota</taxon>
        <taxon>Fungi</taxon>
        <taxon>Dikarya</taxon>
        <taxon>Ascomycota</taxon>
        <taxon>Pezizomycotina</taxon>
        <taxon>Leotiomycetes</taxon>
        <taxon>Helotiales</taxon>
        <taxon>Dermateaceae</taxon>
        <taxon>Phlyctema</taxon>
    </lineage>
</organism>
<dbReference type="EMBL" id="JBFCZG010000002">
    <property type="protein sequence ID" value="KAL3425748.1"/>
    <property type="molecule type" value="Genomic_DNA"/>
</dbReference>
<protein>
    <submittedName>
        <fullName evidence="3">Uncharacterized protein</fullName>
    </submittedName>
</protein>
<proteinExistence type="predicted"/>
<name>A0ABR4PQV7_9HELO</name>
<comment type="caution">
    <text evidence="3">The sequence shown here is derived from an EMBL/GenBank/DDBJ whole genome shotgun (WGS) entry which is preliminary data.</text>
</comment>
<evidence type="ECO:0000313" key="3">
    <source>
        <dbReference type="EMBL" id="KAL3425748.1"/>
    </source>
</evidence>
<keyword evidence="4" id="KW-1185">Reference proteome</keyword>
<gene>
    <name evidence="3" type="ORF">PVAG01_02539</name>
</gene>
<evidence type="ECO:0000256" key="2">
    <source>
        <dbReference type="SAM" id="Phobius"/>
    </source>
</evidence>
<evidence type="ECO:0000256" key="1">
    <source>
        <dbReference type="SAM" id="MobiDB-lite"/>
    </source>
</evidence>
<reference evidence="3 4" key="1">
    <citation type="submission" date="2024-06" db="EMBL/GenBank/DDBJ databases">
        <title>Complete genome of Phlyctema vagabunda strain 19-DSS-EL-015.</title>
        <authorList>
            <person name="Fiorenzani C."/>
        </authorList>
    </citation>
    <scope>NUCLEOTIDE SEQUENCE [LARGE SCALE GENOMIC DNA]</scope>
    <source>
        <strain evidence="3 4">19-DSS-EL-015</strain>
    </source>
</reference>
<feature type="compositionally biased region" description="Basic and acidic residues" evidence="1">
    <location>
        <begin position="129"/>
        <end position="138"/>
    </location>
</feature>
<accession>A0ABR4PQV7</accession>
<evidence type="ECO:0000313" key="4">
    <source>
        <dbReference type="Proteomes" id="UP001629113"/>
    </source>
</evidence>